<dbReference type="GO" id="GO:0016787">
    <property type="term" value="F:hydrolase activity"/>
    <property type="evidence" value="ECO:0007669"/>
    <property type="project" value="UniProtKB-KW"/>
</dbReference>
<dbReference type="SUPFAM" id="SSF55811">
    <property type="entry name" value="Nudix"/>
    <property type="match status" value="1"/>
</dbReference>
<dbReference type="CDD" id="cd03673">
    <property type="entry name" value="NUDIX_Ap6A_hydrolase"/>
    <property type="match status" value="1"/>
</dbReference>
<evidence type="ECO:0000259" key="3">
    <source>
        <dbReference type="PROSITE" id="PS51462"/>
    </source>
</evidence>
<dbReference type="PANTHER" id="PTHR21340:SF0">
    <property type="entry name" value="BIS(5'-NUCLEOSYL)-TETRAPHOSPHATASE [ASYMMETRICAL]"/>
    <property type="match status" value="1"/>
</dbReference>
<dbReference type="PROSITE" id="PS00893">
    <property type="entry name" value="NUDIX_BOX"/>
    <property type="match status" value="1"/>
</dbReference>
<dbReference type="EC" id="3.6.-.-" evidence="4"/>
<evidence type="ECO:0000313" key="5">
    <source>
        <dbReference type="Proteomes" id="UP001597387"/>
    </source>
</evidence>
<accession>A0ABW4ZQJ6</accession>
<dbReference type="Pfam" id="PF00293">
    <property type="entry name" value="NUDIX"/>
    <property type="match status" value="1"/>
</dbReference>
<sequence length="200" mass="22928">MKMYRIYINDTVLIIADVLPGGLGNYQQVDENDFNFGQFYKVAKGGPASINVLLTKDPKQTFKKMRRSFLVIKAAGGVVRNDENQFLFIFRKGKWDLPKGKLDEGEKTKKAAVREVEEECGITVSKLGDMLCKTWHVYEEKGQVVFKKTTWFNMMATRQALIPQLEEGITEARWLASGDFDYIKENTYPLIRDVISLLEV</sequence>
<dbReference type="EMBL" id="JBHUHZ010000004">
    <property type="protein sequence ID" value="MFD2164385.1"/>
    <property type="molecule type" value="Genomic_DNA"/>
</dbReference>
<dbReference type="PRINTS" id="PR00502">
    <property type="entry name" value="NUDIXFAMILY"/>
</dbReference>
<proteinExistence type="inferred from homology"/>
<organism evidence="4 5">
    <name type="scientific">Paradesertivirga mongoliensis</name>
    <dbReference type="NCBI Taxonomy" id="2100740"/>
    <lineage>
        <taxon>Bacteria</taxon>
        <taxon>Pseudomonadati</taxon>
        <taxon>Bacteroidota</taxon>
        <taxon>Sphingobacteriia</taxon>
        <taxon>Sphingobacteriales</taxon>
        <taxon>Sphingobacteriaceae</taxon>
        <taxon>Paradesertivirga</taxon>
    </lineage>
</organism>
<evidence type="ECO:0000256" key="1">
    <source>
        <dbReference type="ARBA" id="ARBA00022801"/>
    </source>
</evidence>
<dbReference type="RefSeq" id="WP_255901720.1">
    <property type="nucleotide sequence ID" value="NZ_JAFMZO010000002.1"/>
</dbReference>
<gene>
    <name evidence="4" type="ORF">ACFSJU_18410</name>
</gene>
<evidence type="ECO:0000313" key="4">
    <source>
        <dbReference type="EMBL" id="MFD2164385.1"/>
    </source>
</evidence>
<name>A0ABW4ZQJ6_9SPHI</name>
<keyword evidence="1 2" id="KW-0378">Hydrolase</keyword>
<dbReference type="InterPro" id="IPR051325">
    <property type="entry name" value="Nudix_hydrolase_domain"/>
</dbReference>
<dbReference type="Gene3D" id="3.90.79.10">
    <property type="entry name" value="Nucleoside Triphosphate Pyrophosphohydrolase"/>
    <property type="match status" value="1"/>
</dbReference>
<comment type="similarity">
    <text evidence="2">Belongs to the Nudix hydrolase family.</text>
</comment>
<dbReference type="PROSITE" id="PS51462">
    <property type="entry name" value="NUDIX"/>
    <property type="match status" value="1"/>
</dbReference>
<dbReference type="PANTHER" id="PTHR21340">
    <property type="entry name" value="DIADENOSINE 5,5-P1,P4-TETRAPHOSPHATE PYROPHOSPHOHYDROLASE MUTT"/>
    <property type="match status" value="1"/>
</dbReference>
<dbReference type="Proteomes" id="UP001597387">
    <property type="component" value="Unassembled WGS sequence"/>
</dbReference>
<evidence type="ECO:0000256" key="2">
    <source>
        <dbReference type="RuleBase" id="RU003476"/>
    </source>
</evidence>
<protein>
    <submittedName>
        <fullName evidence="4">NUDIX hydrolase</fullName>
        <ecNumber evidence="4">3.6.-.-</ecNumber>
    </submittedName>
</protein>
<dbReference type="InterPro" id="IPR020476">
    <property type="entry name" value="Nudix_hydrolase"/>
</dbReference>
<dbReference type="InterPro" id="IPR015797">
    <property type="entry name" value="NUDIX_hydrolase-like_dom_sf"/>
</dbReference>
<dbReference type="InterPro" id="IPR020084">
    <property type="entry name" value="NUDIX_hydrolase_CS"/>
</dbReference>
<dbReference type="InterPro" id="IPR000086">
    <property type="entry name" value="NUDIX_hydrolase_dom"/>
</dbReference>
<feature type="domain" description="Nudix hydrolase" evidence="3">
    <location>
        <begin position="70"/>
        <end position="199"/>
    </location>
</feature>
<keyword evidence="5" id="KW-1185">Reference proteome</keyword>
<reference evidence="5" key="1">
    <citation type="journal article" date="2019" name="Int. J. Syst. Evol. Microbiol.">
        <title>The Global Catalogue of Microorganisms (GCM) 10K type strain sequencing project: providing services to taxonomists for standard genome sequencing and annotation.</title>
        <authorList>
            <consortium name="The Broad Institute Genomics Platform"/>
            <consortium name="The Broad Institute Genome Sequencing Center for Infectious Disease"/>
            <person name="Wu L."/>
            <person name="Ma J."/>
        </authorList>
    </citation>
    <scope>NUCLEOTIDE SEQUENCE [LARGE SCALE GENOMIC DNA]</scope>
    <source>
        <strain evidence="5">KCTC 42217</strain>
    </source>
</reference>
<comment type="caution">
    <text evidence="4">The sequence shown here is derived from an EMBL/GenBank/DDBJ whole genome shotgun (WGS) entry which is preliminary data.</text>
</comment>